<comment type="cofactor">
    <cofactor evidence="1">
        <name>NAD(+)</name>
        <dbReference type="ChEBI" id="CHEBI:57540"/>
    </cofactor>
</comment>
<dbReference type="PANTHER" id="PTHR43622">
    <property type="entry name" value="3-DEHYDROQUINATE SYNTHASE"/>
    <property type="match status" value="1"/>
</dbReference>
<comment type="caution">
    <text evidence="13">The sequence shown here is derived from an EMBL/GenBank/DDBJ whole genome shotgun (WGS) entry which is preliminary data.</text>
</comment>
<dbReference type="GO" id="GO:0003856">
    <property type="term" value="F:3-dehydroquinate synthase activity"/>
    <property type="evidence" value="ECO:0007669"/>
    <property type="project" value="UniProtKB-UniRule"/>
</dbReference>
<dbReference type="Proteomes" id="UP000192813">
    <property type="component" value="Unassembled WGS sequence"/>
</dbReference>
<dbReference type="EC" id="4.2.3.4" evidence="10"/>
<comment type="cofactor">
    <cofactor evidence="3">
        <name>Zn(2+)</name>
        <dbReference type="ChEBI" id="CHEBI:29105"/>
    </cofactor>
</comment>
<dbReference type="Gene3D" id="1.20.1090.10">
    <property type="entry name" value="Dehydroquinate synthase-like - alpha domain"/>
    <property type="match status" value="1"/>
</dbReference>
<evidence type="ECO:0000256" key="2">
    <source>
        <dbReference type="ARBA" id="ARBA00001941"/>
    </source>
</evidence>
<keyword evidence="8" id="KW-0456">Lyase</keyword>
<keyword evidence="9" id="KW-0170">Cobalt</keyword>
<dbReference type="PANTHER" id="PTHR43622:SF1">
    <property type="entry name" value="3-DEHYDROQUINATE SYNTHASE"/>
    <property type="match status" value="1"/>
</dbReference>
<dbReference type="InterPro" id="IPR016037">
    <property type="entry name" value="DHQ_synth_AroB"/>
</dbReference>
<evidence type="ECO:0000256" key="8">
    <source>
        <dbReference type="ARBA" id="ARBA00023239"/>
    </source>
</evidence>
<evidence type="ECO:0000313" key="14">
    <source>
        <dbReference type="Proteomes" id="UP000192813"/>
    </source>
</evidence>
<keyword evidence="6" id="KW-0862">Zinc</keyword>
<dbReference type="GO" id="GO:0005737">
    <property type="term" value="C:cytoplasm"/>
    <property type="evidence" value="ECO:0007669"/>
    <property type="project" value="InterPro"/>
</dbReference>
<name>A0A2J9PP57_9LACT</name>
<evidence type="ECO:0000256" key="4">
    <source>
        <dbReference type="ARBA" id="ARBA00022723"/>
    </source>
</evidence>
<dbReference type="GO" id="GO:0000166">
    <property type="term" value="F:nucleotide binding"/>
    <property type="evidence" value="ECO:0007669"/>
    <property type="project" value="UniProtKB-KW"/>
</dbReference>
<proteinExistence type="predicted"/>
<dbReference type="FunFam" id="3.40.50.1970:FF:000007">
    <property type="entry name" value="Pentafunctional AROM polypeptide"/>
    <property type="match status" value="1"/>
</dbReference>
<protein>
    <recommendedName>
        <fullName evidence="10">3-dehydroquinate synthase</fullName>
        <ecNumber evidence="10">4.2.3.4</ecNumber>
    </recommendedName>
</protein>
<keyword evidence="5" id="KW-0547">Nucleotide-binding</keyword>
<dbReference type="InterPro" id="IPR030963">
    <property type="entry name" value="DHQ_synth_fam"/>
</dbReference>
<sequence length="379" mass="41664">MKLEKVNVAVANPYDVIIDNDLIKNAGHYLEDLVQQRKVMIVTDENVASYGYLGTLQEAISPITTEVNTITLPAGEAQKSSANYIRLQEELATLNYSRSDILIALGGGVIGDLVGFTAATYLRGIPYIQIPTTLLSAIDSSVGGKTAIDLPQGKNLVGAFYQPARVLCDLTTFHTLSQSIFEDGCAELIKYGMILDSDLLNNLMTRDQPLNALSEDLAAVVKRCVEIKRSVVLEDELDLGLRQLLNFGHTIGHAIEQVSHYKVSHGRGVATGMILTQLMAEKEGQTALSLADRFNNLLNQYHLLDQVHVAKEYTFEHILGAMTNDKKRRGGEITEIFPESFGKCELKTITFDQYAGWLETIFTDLKADKLPITIVEAGA</sequence>
<evidence type="ECO:0000256" key="7">
    <source>
        <dbReference type="ARBA" id="ARBA00023027"/>
    </source>
</evidence>
<dbReference type="InterPro" id="IPR030960">
    <property type="entry name" value="DHQS/DOIS_N"/>
</dbReference>
<evidence type="ECO:0000259" key="12">
    <source>
        <dbReference type="Pfam" id="PF24621"/>
    </source>
</evidence>
<gene>
    <name evidence="13" type="primary">aroB</name>
    <name evidence="13" type="ORF">A6J77_007425</name>
</gene>
<dbReference type="GO" id="GO:0009423">
    <property type="term" value="P:chorismate biosynthetic process"/>
    <property type="evidence" value="ECO:0007669"/>
    <property type="project" value="UniProtKB-UniRule"/>
</dbReference>
<dbReference type="CDD" id="cd08195">
    <property type="entry name" value="DHQS"/>
    <property type="match status" value="1"/>
</dbReference>
<evidence type="ECO:0000256" key="6">
    <source>
        <dbReference type="ARBA" id="ARBA00022833"/>
    </source>
</evidence>
<dbReference type="AlphaFoldDB" id="A0A2J9PP57"/>
<dbReference type="InterPro" id="IPR056179">
    <property type="entry name" value="DHQS_C"/>
</dbReference>
<organism evidence="13 14">
    <name type="scientific">Aerococcus viridans</name>
    <dbReference type="NCBI Taxonomy" id="1377"/>
    <lineage>
        <taxon>Bacteria</taxon>
        <taxon>Bacillati</taxon>
        <taxon>Bacillota</taxon>
        <taxon>Bacilli</taxon>
        <taxon>Lactobacillales</taxon>
        <taxon>Aerococcaceae</taxon>
        <taxon>Aerococcus</taxon>
    </lineage>
</organism>
<dbReference type="RefSeq" id="WP_083069565.1">
    <property type="nucleotide sequence ID" value="NZ_JALXKY010000002.1"/>
</dbReference>
<evidence type="ECO:0000256" key="10">
    <source>
        <dbReference type="NCBIfam" id="TIGR01357"/>
    </source>
</evidence>
<accession>A0A2J9PP57</accession>
<dbReference type="GO" id="GO:0046872">
    <property type="term" value="F:metal ion binding"/>
    <property type="evidence" value="ECO:0007669"/>
    <property type="project" value="UniProtKB-KW"/>
</dbReference>
<dbReference type="SUPFAM" id="SSF56796">
    <property type="entry name" value="Dehydroquinate synthase-like"/>
    <property type="match status" value="1"/>
</dbReference>
<comment type="cofactor">
    <cofactor evidence="2">
        <name>Co(2+)</name>
        <dbReference type="ChEBI" id="CHEBI:48828"/>
    </cofactor>
</comment>
<evidence type="ECO:0000256" key="1">
    <source>
        <dbReference type="ARBA" id="ARBA00001911"/>
    </source>
</evidence>
<evidence type="ECO:0000313" key="13">
    <source>
        <dbReference type="EMBL" id="PNL92066.1"/>
    </source>
</evidence>
<dbReference type="PIRSF" id="PIRSF001455">
    <property type="entry name" value="DHQ_synth"/>
    <property type="match status" value="1"/>
</dbReference>
<evidence type="ECO:0000256" key="3">
    <source>
        <dbReference type="ARBA" id="ARBA00001947"/>
    </source>
</evidence>
<keyword evidence="4" id="KW-0479">Metal-binding</keyword>
<feature type="domain" description="3-dehydroquinate synthase N-terminal" evidence="11">
    <location>
        <begin position="70"/>
        <end position="181"/>
    </location>
</feature>
<dbReference type="EMBL" id="NBTM02000001">
    <property type="protein sequence ID" value="PNL92066.1"/>
    <property type="molecule type" value="Genomic_DNA"/>
</dbReference>
<evidence type="ECO:0000256" key="5">
    <source>
        <dbReference type="ARBA" id="ARBA00022741"/>
    </source>
</evidence>
<dbReference type="Pfam" id="PF24621">
    <property type="entry name" value="DHQS_C"/>
    <property type="match status" value="1"/>
</dbReference>
<feature type="domain" description="3-dehydroquinate synthase C-terminal" evidence="12">
    <location>
        <begin position="184"/>
        <end position="327"/>
    </location>
</feature>
<dbReference type="GO" id="GO:0009073">
    <property type="term" value="P:aromatic amino acid family biosynthetic process"/>
    <property type="evidence" value="ECO:0007669"/>
    <property type="project" value="InterPro"/>
</dbReference>
<dbReference type="NCBIfam" id="TIGR01357">
    <property type="entry name" value="aroB"/>
    <property type="match status" value="1"/>
</dbReference>
<dbReference type="InterPro" id="IPR050071">
    <property type="entry name" value="Dehydroquinate_synthase"/>
</dbReference>
<evidence type="ECO:0000256" key="9">
    <source>
        <dbReference type="ARBA" id="ARBA00023285"/>
    </source>
</evidence>
<keyword evidence="7" id="KW-0520">NAD</keyword>
<reference evidence="14" key="1">
    <citation type="submission" date="2017-12" db="EMBL/GenBank/DDBJ databases">
        <title>FDA dAtabase for Regulatory Grade micrObial Sequences (FDA-ARGOS): Supporting development and validation of Infectious Disease Dx tests.</title>
        <authorList>
            <person name="Hoffmann M."/>
            <person name="Allard M."/>
            <person name="Evans P."/>
            <person name="Brown E."/>
            <person name="Tallon L."/>
            <person name="Sadzewicz L."/>
            <person name="Sengamalay N."/>
            <person name="Ott S."/>
            <person name="Godinez A."/>
            <person name="Nagaraj S."/>
            <person name="Vavikolanu K."/>
            <person name="Aluvathingal J."/>
            <person name="Nadendla S."/>
            <person name="Sichtig H."/>
        </authorList>
    </citation>
    <scope>NUCLEOTIDE SEQUENCE [LARGE SCALE GENOMIC DNA]</scope>
    <source>
        <strain evidence="14">FDAARGOS_249</strain>
    </source>
</reference>
<evidence type="ECO:0000259" key="11">
    <source>
        <dbReference type="Pfam" id="PF01761"/>
    </source>
</evidence>
<dbReference type="Pfam" id="PF01761">
    <property type="entry name" value="DHQ_synthase"/>
    <property type="match status" value="1"/>
</dbReference>
<dbReference type="Gene3D" id="3.40.50.1970">
    <property type="match status" value="1"/>
</dbReference>